<gene>
    <name evidence="1" type="ORF">Pgy4_40155</name>
</gene>
<name>F3CIV7_PSESG</name>
<feature type="non-terminal residue" evidence="1">
    <location>
        <position position="39"/>
    </location>
</feature>
<accession>F3CIV7</accession>
<dbReference type="AlphaFoldDB" id="F3CIV7"/>
<comment type="caution">
    <text evidence="1">The sequence shown here is derived from an EMBL/GenBank/DDBJ whole genome shotgun (WGS) entry which is preliminary data.</text>
</comment>
<feature type="non-terminal residue" evidence="1">
    <location>
        <position position="1"/>
    </location>
</feature>
<evidence type="ECO:0000313" key="1">
    <source>
        <dbReference type="EMBL" id="EGH19199.1"/>
    </source>
</evidence>
<evidence type="ECO:0000313" key="2">
    <source>
        <dbReference type="Proteomes" id="UP000005466"/>
    </source>
</evidence>
<sequence>PLALLRRQLAAKRFRSSQDLLSLENDRTLSVAGLVTCWP</sequence>
<protein>
    <submittedName>
        <fullName evidence="1">Uncharacterized protein</fullName>
    </submittedName>
</protein>
<reference evidence="1 2" key="1">
    <citation type="journal article" date="2011" name="PLoS Pathog.">
        <title>Dynamic evolution of pathogenicity revealed by sequencing and comparative genomics of 19 Pseudomonas syringae isolates.</title>
        <authorList>
            <person name="Baltrus D.A."/>
            <person name="Nishimura M.T."/>
            <person name="Romanchuk A."/>
            <person name="Chang J.H."/>
            <person name="Mukhtar M.S."/>
            <person name="Cherkis K."/>
            <person name="Roach J."/>
            <person name="Grant S.R."/>
            <person name="Jones C.D."/>
            <person name="Dangl J.L."/>
        </authorList>
    </citation>
    <scope>NUCLEOTIDE SEQUENCE [LARGE SCALE GENOMIC DNA]</scope>
    <source>
        <strain evidence="2">race 4</strain>
    </source>
</reference>
<proteinExistence type="predicted"/>
<organism evidence="1 2">
    <name type="scientific">Pseudomonas savastanoi pv. glycinea str. race 4</name>
    <dbReference type="NCBI Taxonomy" id="875330"/>
    <lineage>
        <taxon>Bacteria</taxon>
        <taxon>Pseudomonadati</taxon>
        <taxon>Pseudomonadota</taxon>
        <taxon>Gammaproteobacteria</taxon>
        <taxon>Pseudomonadales</taxon>
        <taxon>Pseudomonadaceae</taxon>
        <taxon>Pseudomonas</taxon>
    </lineage>
</organism>
<dbReference type="EMBL" id="ADWY01003726">
    <property type="protein sequence ID" value="EGH19199.1"/>
    <property type="molecule type" value="Genomic_DNA"/>
</dbReference>
<dbReference type="Proteomes" id="UP000005466">
    <property type="component" value="Unassembled WGS sequence"/>
</dbReference>